<evidence type="ECO:0000313" key="9">
    <source>
        <dbReference type="Proteomes" id="UP001596050"/>
    </source>
</evidence>
<dbReference type="Gene3D" id="2.170.130.10">
    <property type="entry name" value="TonB-dependent receptor, plug domain"/>
    <property type="match status" value="1"/>
</dbReference>
<protein>
    <submittedName>
        <fullName evidence="8">TonB-dependent receptor</fullName>
    </submittedName>
</protein>
<dbReference type="Pfam" id="PF07715">
    <property type="entry name" value="Plug"/>
    <property type="match status" value="1"/>
</dbReference>
<evidence type="ECO:0000259" key="7">
    <source>
        <dbReference type="Pfam" id="PF07715"/>
    </source>
</evidence>
<comment type="subcellular location">
    <subcellularLocation>
        <location evidence="1 5">Cell outer membrane</location>
    </subcellularLocation>
</comment>
<gene>
    <name evidence="8" type="ORF">ACFPN5_11470</name>
</gene>
<keyword evidence="5" id="KW-0798">TonB box</keyword>
<evidence type="ECO:0000256" key="5">
    <source>
        <dbReference type="RuleBase" id="RU003357"/>
    </source>
</evidence>
<proteinExistence type="inferred from homology"/>
<evidence type="ECO:0000256" key="1">
    <source>
        <dbReference type="ARBA" id="ARBA00004442"/>
    </source>
</evidence>
<dbReference type="Proteomes" id="UP001596050">
    <property type="component" value="Unassembled WGS sequence"/>
</dbReference>
<evidence type="ECO:0000256" key="2">
    <source>
        <dbReference type="ARBA" id="ARBA00009810"/>
    </source>
</evidence>
<sequence length="998" mass="109750">MERSCSNAYHPCRACENSQAAIQRPQQKRHRRRMKRTSFGRAAASTCHVFTLRATVAALAGAGLISSATVGAQEFSPAAAAETTEPSDIQTVVVTGVKASLIKSLANKRINDQVVESVVAEDIGKLPDNNVVEALQRVTGIQVTNRAGGEVGTLSIRGLPDVQTTWNGRNIFTASGTQVALQDIPSTLVRQIDVYKTRDARQLETGIAGQIDVKSLRPFDFKGPQVSLSARETYLDPAKKWNPQLSAMFSNRWETGIGEVGALVNLAATQTKYRNESVTPGAMVPFASPNAAEVPAGYTPLQRIFDNNIWAPGTRAGLPMAAGSTLNFNDKAHPYYLARDAVFQSDVQGERKRPAATIALQWKPNSDAVYTFESMYNGYRDKAFNQLLFSFVDWWGDLGSNPAGTITTFPGTNVIKTRKVNNVYGFNSGDYTTSKTDSFVYALNGKWNIGERLKLDGDLSYQTSEFDTQFTATRIDRVAPSIDVDFNTGGDTAFRFNNNADLADPTKWNVAEFYDNANRNKGSAATATLAGVFDAGWGALETLQFGLRHDVRKASEANRTQSAFLGRNLASLGPQYSITNSNFGTDISDVPRSWVEPNAYYIRDHIDEWRKLYNSANSNFLTTDKLSLQKTFEIEEKTSNLYLMGDFQSELFGNRLRANVGVRYTKVDTDMSFYKVDATTRAVTASGASKSTSKFLPSLTLIYDPAKDVVTRFNFGKTLRRPNFGDLNPVLQLGDDVSRVGYGSGTGGNPDLQPTLSTNFDLTGEWYFQKDSAVYGTVFKRKIDGLVVPLRRKIHVDPADDPFRNSTSGGDHTNGYDYVINSPVNASDGTIKGVELGLIYFPKWLPSPLDGLGFQGSYTRLSSSQNVPEANSAGEIIAQLETPFFGVSDRSYNATLAYEKGPVSARLSYVWRSGFLAANEAALFANPIGIWRHPEKSVDMQISYKVNDRMSVDIGAINLTNEMQRQYYHFGNAGNQELTNFGTVQVGRSVSVALRWKM</sequence>
<keyword evidence="8" id="KW-0675">Receptor</keyword>
<dbReference type="SUPFAM" id="SSF56935">
    <property type="entry name" value="Porins"/>
    <property type="match status" value="1"/>
</dbReference>
<feature type="domain" description="TonB-dependent receptor-like beta-barrel" evidence="6">
    <location>
        <begin position="486"/>
        <end position="959"/>
    </location>
</feature>
<evidence type="ECO:0000259" key="6">
    <source>
        <dbReference type="Pfam" id="PF00593"/>
    </source>
</evidence>
<dbReference type="InterPro" id="IPR037066">
    <property type="entry name" value="Plug_dom_sf"/>
</dbReference>
<evidence type="ECO:0000313" key="8">
    <source>
        <dbReference type="EMBL" id="MFC5460425.1"/>
    </source>
</evidence>
<dbReference type="Pfam" id="PF00593">
    <property type="entry name" value="TonB_dep_Rec_b-barrel"/>
    <property type="match status" value="1"/>
</dbReference>
<dbReference type="RefSeq" id="WP_379783285.1">
    <property type="nucleotide sequence ID" value="NZ_JBHSMU010000011.1"/>
</dbReference>
<name>A0ABW0L3Z2_9BURK</name>
<organism evidence="8 9">
    <name type="scientific">Massilia niabensis</name>
    <dbReference type="NCBI Taxonomy" id="544910"/>
    <lineage>
        <taxon>Bacteria</taxon>
        <taxon>Pseudomonadati</taxon>
        <taxon>Pseudomonadota</taxon>
        <taxon>Betaproteobacteria</taxon>
        <taxon>Burkholderiales</taxon>
        <taxon>Oxalobacteraceae</taxon>
        <taxon>Telluria group</taxon>
        <taxon>Massilia</taxon>
    </lineage>
</organism>
<dbReference type="EMBL" id="JBHSMU010000011">
    <property type="protein sequence ID" value="MFC5460425.1"/>
    <property type="molecule type" value="Genomic_DNA"/>
</dbReference>
<reference evidence="9" key="1">
    <citation type="journal article" date="2019" name="Int. J. Syst. Evol. Microbiol.">
        <title>The Global Catalogue of Microorganisms (GCM) 10K type strain sequencing project: providing services to taxonomists for standard genome sequencing and annotation.</title>
        <authorList>
            <consortium name="The Broad Institute Genomics Platform"/>
            <consortium name="The Broad Institute Genome Sequencing Center for Infectious Disease"/>
            <person name="Wu L."/>
            <person name="Ma J."/>
        </authorList>
    </citation>
    <scope>NUCLEOTIDE SEQUENCE [LARGE SCALE GENOMIC DNA]</scope>
    <source>
        <strain evidence="9">KACC 12649</strain>
    </source>
</reference>
<dbReference type="InterPro" id="IPR000531">
    <property type="entry name" value="Beta-barrel_TonB"/>
</dbReference>
<dbReference type="InterPro" id="IPR010104">
    <property type="entry name" value="TonB_rcpt_bac"/>
</dbReference>
<keyword evidence="4" id="KW-0998">Cell outer membrane</keyword>
<keyword evidence="9" id="KW-1185">Reference proteome</keyword>
<dbReference type="NCBIfam" id="TIGR01782">
    <property type="entry name" value="TonB-Xanth-Caul"/>
    <property type="match status" value="1"/>
</dbReference>
<accession>A0ABW0L3Z2</accession>
<dbReference type="PANTHER" id="PTHR40980:SF3">
    <property type="entry name" value="TONB-DEPENDENT RECEPTOR-LIKE BETA-BARREL DOMAIN-CONTAINING PROTEIN"/>
    <property type="match status" value="1"/>
</dbReference>
<comment type="caution">
    <text evidence="8">The sequence shown here is derived from an EMBL/GenBank/DDBJ whole genome shotgun (WGS) entry which is preliminary data.</text>
</comment>
<comment type="similarity">
    <text evidence="2 5">Belongs to the TonB-dependent receptor family.</text>
</comment>
<dbReference type="PANTHER" id="PTHR40980">
    <property type="entry name" value="PLUG DOMAIN-CONTAINING PROTEIN"/>
    <property type="match status" value="1"/>
</dbReference>
<keyword evidence="3 5" id="KW-0472">Membrane</keyword>
<feature type="domain" description="TonB-dependent receptor plug" evidence="7">
    <location>
        <begin position="112"/>
        <end position="197"/>
    </location>
</feature>
<dbReference type="InterPro" id="IPR012910">
    <property type="entry name" value="Plug_dom"/>
</dbReference>
<dbReference type="Gene3D" id="2.40.170.20">
    <property type="entry name" value="TonB-dependent receptor, beta-barrel domain"/>
    <property type="match status" value="1"/>
</dbReference>
<dbReference type="InterPro" id="IPR036942">
    <property type="entry name" value="Beta-barrel_TonB_sf"/>
</dbReference>
<evidence type="ECO:0000256" key="3">
    <source>
        <dbReference type="ARBA" id="ARBA00023136"/>
    </source>
</evidence>
<evidence type="ECO:0000256" key="4">
    <source>
        <dbReference type="ARBA" id="ARBA00023237"/>
    </source>
</evidence>